<sequence length="1394" mass="157916">MALETDKTSVKQKPSENQTKNETNKNSTSSAPNTNESTNVNSKKKVNGGNNKKTKNQPKSEQQLTNGHIQNGHKEGGSDSDSGIVANNDTEKSGNTDEKTESNEELLEILQDVGFTVQILSPGVEPLSIQVSSMELVQEIHQLLMDREDTCHRTCFSLQLDGVTLDNFAELKNIEGLKEGSVIKVVEEPYTMREARIHVRHVRDLLKSLDPADAYNGVDCSSLSFLHTITQGDILEKKKSRPDSVDCTPPEFIMPGAKERPIQPLQPTLKSQKGPTALKVLTTSAWNPPPGPRKLHGDLMYLYVVTMEDKRYHISACPRGFYINQSTDDVFNPKPDNPSHLCHSLIDLLSQVSPTFRRSFSQMQKKRTQRHPFERVATPYQIYTWAAPPLEHTLDAIRAEDTFSSKLGYEEHIPGQTRDWNEELQTTRELPRKTLPERLLRERAIFKVHSDFVTAATRGAMAVVDGNVMAINPGEDAKMQMFIWNNIFFSLGFDVRDHYKDLGGDAAAFVAPRNDLHGVRVYSAIDIEGLYTLGTVVIDYRGYRVTAQSIIPGILEREQEQSVVYGSIDFGKTVLSHPKYLELLNKAGSHLKILPHSVLNDKDEKIELCSSVECKGIIGNDGRHYILDLLRTFPPDVNFLELEGESRSEASKSKGFPIIHKHKLSCLRQELLEAFIEDRYMMFIRHAAFSLQKYNETKKNQNQESTEKDGEKKELETIDENKEKESNNNLDVEKKLEKDDKKNSEIEKKIMETIAGDSQHAADSKEIVKKSCHVVGSLKECEFEIKFNPDVFSPGIRHVENEGQCNSIERQKQLIKDAADFLLVHQIPMLVQDLSDHSSAPMEGATLVETMHTRGINVRYLGVVAKTLEERKELKYLHTIAVSELISRAAKHIFAVYMQNTDMMTMATAISHFLNCFITSGPLAPPPPGIEELLKTNKRRYNKRTNKGGNGNKSNNDSSKDNKSITNGDLGQNWTSLTHRTLWQQIKKELKSYWNFDFNCDSIEQAVDKFKIQKISLLRSFCLKNGLQIQLREYNFESKNKPTFNEEDIINVFPVVKHINPRASDAYNFYSTGQTKIQQGYFKDGYELISEALNLLNNVYGAMHPENSQCLRMLARLSYIMGDAQEALAIQQRAVLMSERVNGIDHQYTITEYAHLALYCFANGQITTALKLLYRARYLATIVCGETHPEIALMDSNIALILHAVSEYELALRFLEHALELNIVFYGKKSLKVALSYHLVARTQSCMGDFRSALNNEKETYGIYKQLFGEKHEKTLESSECLRHLTQQAVVMQKKMNDIYSNNKLTLPPIHIQPPSMGSVLDMLNAINGIIFVQISPKDIFNLKNEIERRAKEGEPNTESESTENATTETTNDSATTNEHLTYTIFNLENLRRT</sequence>
<dbReference type="InterPro" id="IPR023231">
    <property type="entry name" value="GSKIP_dom_sf"/>
</dbReference>
<feature type="region of interest" description="Disordered" evidence="3">
    <location>
        <begin position="942"/>
        <end position="970"/>
    </location>
</feature>
<dbReference type="Pfam" id="PF13424">
    <property type="entry name" value="TPR_12"/>
    <property type="match status" value="1"/>
</dbReference>
<dbReference type="SUPFAM" id="SSF103107">
    <property type="entry name" value="Hypothetical protein c14orf129, hspc210"/>
    <property type="match status" value="1"/>
</dbReference>
<dbReference type="FunFam" id="1.25.40.10:FF:000099">
    <property type="entry name" value="Clustered mitochondria protein homolog"/>
    <property type="match status" value="1"/>
</dbReference>
<dbReference type="FunFam" id="3.30.2280.10:FF:000001">
    <property type="entry name" value="Clustered mitochondria (CluA/CLU1) homolog"/>
    <property type="match status" value="1"/>
</dbReference>
<comment type="subcellular location">
    <subcellularLocation>
        <location evidence="2">Cytoplasm</location>
    </subcellularLocation>
</comment>
<feature type="compositionally biased region" description="Polar residues" evidence="3">
    <location>
        <begin position="79"/>
        <end position="88"/>
    </location>
</feature>
<dbReference type="VEuPathDB" id="VectorBase:CSON013250"/>
<dbReference type="HAMAP" id="MF_03013">
    <property type="entry name" value="CLU"/>
    <property type="match status" value="1"/>
</dbReference>
<dbReference type="InterPro" id="IPR033646">
    <property type="entry name" value="CLU-central"/>
</dbReference>
<dbReference type="GO" id="GO:0007005">
    <property type="term" value="P:mitochondrion organization"/>
    <property type="evidence" value="ECO:0007669"/>
    <property type="project" value="UniProtKB-UniRule"/>
</dbReference>
<feature type="compositionally biased region" description="Basic residues" evidence="3">
    <location>
        <begin position="42"/>
        <end position="56"/>
    </location>
</feature>
<feature type="compositionally biased region" description="Basic and acidic residues" evidence="3">
    <location>
        <begin position="89"/>
        <end position="102"/>
    </location>
</feature>
<dbReference type="EMBL" id="UFQT01000661">
    <property type="protein sequence ID" value="SSX26247.1"/>
    <property type="molecule type" value="Genomic_DNA"/>
</dbReference>
<comment type="similarity">
    <text evidence="2">Belongs to the CLU family.</text>
</comment>
<name>A0A336MCW9_CULSO</name>
<feature type="domain" description="Clu" evidence="4">
    <location>
        <begin position="398"/>
        <end position="640"/>
    </location>
</feature>
<feature type="region of interest" description="Disordered" evidence="3">
    <location>
        <begin position="1"/>
        <end position="103"/>
    </location>
</feature>
<gene>
    <name evidence="5" type="primary">CSON013250</name>
</gene>
<dbReference type="Pfam" id="PF05303">
    <property type="entry name" value="GSKIP_dom"/>
    <property type="match status" value="1"/>
</dbReference>
<protein>
    <recommendedName>
        <fullName evidence="2">Clustered mitochondria protein homolog</fullName>
    </recommendedName>
</protein>
<dbReference type="InterPro" id="IPR028275">
    <property type="entry name" value="CLU_N"/>
</dbReference>
<reference evidence="5" key="1">
    <citation type="submission" date="2018-07" db="EMBL/GenBank/DDBJ databases">
        <authorList>
            <person name="Quirk P.G."/>
            <person name="Krulwich T.A."/>
        </authorList>
    </citation>
    <scope>NUCLEOTIDE SEQUENCE</scope>
</reference>
<dbReference type="PROSITE" id="PS51823">
    <property type="entry name" value="CLU"/>
    <property type="match status" value="1"/>
</dbReference>
<dbReference type="PANTHER" id="PTHR12601:SF6">
    <property type="entry name" value="CLUSTERED MITOCHONDRIA PROTEIN HOMOLOG"/>
    <property type="match status" value="1"/>
</dbReference>
<dbReference type="Pfam" id="PF15044">
    <property type="entry name" value="CLU_N"/>
    <property type="match status" value="1"/>
</dbReference>
<dbReference type="InterPro" id="IPR011990">
    <property type="entry name" value="TPR-like_helical_dom_sf"/>
</dbReference>
<dbReference type="CDD" id="cd15466">
    <property type="entry name" value="CLU-central"/>
    <property type="match status" value="1"/>
</dbReference>
<dbReference type="Pfam" id="PF13374">
    <property type="entry name" value="TPR_10"/>
    <property type="match status" value="1"/>
</dbReference>
<dbReference type="Pfam" id="PF13236">
    <property type="entry name" value="CLU"/>
    <property type="match status" value="1"/>
</dbReference>
<feature type="region of interest" description="Disordered" evidence="3">
    <location>
        <begin position="1351"/>
        <end position="1379"/>
    </location>
</feature>
<feature type="compositionally biased region" description="Polar residues" evidence="3">
    <location>
        <begin position="11"/>
        <end position="36"/>
    </location>
</feature>
<dbReference type="GO" id="GO:0005737">
    <property type="term" value="C:cytoplasm"/>
    <property type="evidence" value="ECO:0007669"/>
    <property type="project" value="UniProtKB-SubCell"/>
</dbReference>
<accession>A0A336MCW9</accession>
<dbReference type="GO" id="GO:0048312">
    <property type="term" value="P:intracellular distribution of mitochondria"/>
    <property type="evidence" value="ECO:0007669"/>
    <property type="project" value="TreeGrafter"/>
</dbReference>
<feature type="compositionally biased region" description="Polar residues" evidence="3">
    <location>
        <begin position="57"/>
        <end position="69"/>
    </location>
</feature>
<dbReference type="InterPro" id="IPR007967">
    <property type="entry name" value="GSKIP_dom"/>
</dbReference>
<dbReference type="InterPro" id="IPR027523">
    <property type="entry name" value="CLU_prot"/>
</dbReference>
<evidence type="ECO:0000256" key="1">
    <source>
        <dbReference type="ARBA" id="ARBA00022490"/>
    </source>
</evidence>
<feature type="region of interest" description="Disordered" evidence="3">
    <location>
        <begin position="697"/>
        <end position="729"/>
    </location>
</feature>
<keyword evidence="1 2" id="KW-0963">Cytoplasm</keyword>
<feature type="compositionally biased region" description="Low complexity" evidence="3">
    <location>
        <begin position="1363"/>
        <end position="1379"/>
    </location>
</feature>
<keyword evidence="2" id="KW-0694">RNA-binding</keyword>
<dbReference type="Gene3D" id="3.30.2280.10">
    <property type="entry name" value="Hypothetical protein (hspc210)"/>
    <property type="match status" value="1"/>
</dbReference>
<evidence type="ECO:0000313" key="5">
    <source>
        <dbReference type="EMBL" id="SSX26247.1"/>
    </source>
</evidence>
<dbReference type="InterPro" id="IPR025697">
    <property type="entry name" value="CLU_dom"/>
</dbReference>
<dbReference type="SUPFAM" id="SSF48452">
    <property type="entry name" value="TPR-like"/>
    <property type="match status" value="2"/>
</dbReference>
<proteinExistence type="inferred from homology"/>
<evidence type="ECO:0000256" key="3">
    <source>
        <dbReference type="SAM" id="MobiDB-lite"/>
    </source>
</evidence>
<organism evidence="5">
    <name type="scientific">Culicoides sonorensis</name>
    <name type="common">Biting midge</name>
    <dbReference type="NCBI Taxonomy" id="179676"/>
    <lineage>
        <taxon>Eukaryota</taxon>
        <taxon>Metazoa</taxon>
        <taxon>Ecdysozoa</taxon>
        <taxon>Arthropoda</taxon>
        <taxon>Hexapoda</taxon>
        <taxon>Insecta</taxon>
        <taxon>Pterygota</taxon>
        <taxon>Neoptera</taxon>
        <taxon>Endopterygota</taxon>
        <taxon>Diptera</taxon>
        <taxon>Nematocera</taxon>
        <taxon>Chironomoidea</taxon>
        <taxon>Ceratopogonidae</taxon>
        <taxon>Ceratopogoninae</taxon>
        <taxon>Culicoides</taxon>
        <taxon>Monoculicoides</taxon>
    </lineage>
</organism>
<evidence type="ECO:0000256" key="2">
    <source>
        <dbReference type="HAMAP-Rule" id="MF_03013"/>
    </source>
</evidence>
<dbReference type="GO" id="GO:0003729">
    <property type="term" value="F:mRNA binding"/>
    <property type="evidence" value="ECO:0007669"/>
    <property type="project" value="TreeGrafter"/>
</dbReference>
<evidence type="ECO:0000259" key="4">
    <source>
        <dbReference type="PROSITE" id="PS51823"/>
    </source>
</evidence>
<comment type="function">
    <text evidence="2">mRNA-binding protein involved in proper cytoplasmic distribution of mitochondria.</text>
</comment>
<dbReference type="Gene3D" id="1.25.40.10">
    <property type="entry name" value="Tetratricopeptide repeat domain"/>
    <property type="match status" value="1"/>
</dbReference>
<dbReference type="PANTHER" id="PTHR12601">
    <property type="entry name" value="EUKARYOTIC TRANSLATION INITIATION FACTOR 3 SUBUNIT EIF-3"/>
    <property type="match status" value="1"/>
</dbReference>
<dbReference type="Pfam" id="PF12807">
    <property type="entry name" value="eIF3_p135"/>
    <property type="match status" value="1"/>
</dbReference>